<dbReference type="EMBL" id="AASRHK010000148">
    <property type="protein sequence ID" value="EFF8957139.1"/>
    <property type="molecule type" value="Genomic_DNA"/>
</dbReference>
<gene>
    <name evidence="3" type="ORF">A2J79_005133</name>
    <name evidence="8" type="ORF">BMT50_06545</name>
    <name evidence="2" type="ORF">BRV02_004800</name>
    <name evidence="1" type="ORF">BTB68_005240</name>
    <name evidence="9" type="ORF">BTQ06_26670</name>
    <name evidence="5" type="ORF">JNA65_24510</name>
    <name evidence="4" type="ORF">JNA68_18205</name>
    <name evidence="6" type="ORF">R8G00_10360</name>
    <name evidence="7" type="ORF">R8G00_18615</name>
</gene>
<dbReference type="EMBL" id="JAETYZ010000050">
    <property type="protein sequence ID" value="MBL6237024.1"/>
    <property type="molecule type" value="Genomic_DNA"/>
</dbReference>
<dbReference type="EMBL" id="AASSGK010000060">
    <property type="protein sequence ID" value="EFG2163638.1"/>
    <property type="molecule type" value="Genomic_DNA"/>
</dbReference>
<evidence type="ECO:0000313" key="9">
    <source>
        <dbReference type="EMBL" id="PAU11857.1"/>
    </source>
</evidence>
<evidence type="ECO:0000313" key="4">
    <source>
        <dbReference type="EMBL" id="MBL6205111.1"/>
    </source>
</evidence>
<evidence type="ECO:0000313" key="10">
    <source>
        <dbReference type="Proteomes" id="UP000186595"/>
    </source>
</evidence>
<dbReference type="EMBL" id="JAWPMK010000001">
    <property type="protein sequence ID" value="MDW9350014.1"/>
    <property type="molecule type" value="Genomic_DNA"/>
</dbReference>
<reference evidence="9 11" key="2">
    <citation type="submission" date="2016-12" db="EMBL/GenBank/DDBJ databases">
        <title>Real-Time Genomic Investigation Underlying the Public Health Response to a Shiga Toxin-Producing Escherichia Coli O26:H11 Outbreak in a Nursery.</title>
        <authorList>
            <person name="Ferdous M."/>
            <person name="Moran-Gilad J."/>
            <person name="Rossen J.W."/>
            <person name="Gdalevich M."/>
        </authorList>
    </citation>
    <scope>NUCLEOTIDE SEQUENCE [LARGE SCALE GENOMIC DNA]</scope>
    <source>
        <strain evidence="9 11">STEC 514-2</strain>
    </source>
</reference>
<dbReference type="AlphaFoldDB" id="A0A085NX12"/>
<sequence length="107" mass="12412">MDCTILLKIISVKEITKNSPLWSHYLARYVDSGYQAEFECEGTADKWDIYDEWDIYESIADYFDVVGDFNCDVRWSGRKILIKGTCVFPLGEPVKGIHNIPLWIDVE</sequence>
<evidence type="ECO:0000313" key="14">
    <source>
        <dbReference type="Proteomes" id="UP000615017"/>
    </source>
</evidence>
<evidence type="ECO:0000313" key="11">
    <source>
        <dbReference type="Proteomes" id="UP000218543"/>
    </source>
</evidence>
<protein>
    <submittedName>
        <fullName evidence="9">Uncharacterized protein</fullName>
    </submittedName>
</protein>
<reference evidence="4 14" key="5">
    <citation type="submission" date="2021-01" db="EMBL/GenBank/DDBJ databases">
        <title>Genomes of Escherichia coli STEC strains from raw meat-based diets for companion animals.</title>
        <authorList>
            <person name="Stevens M.J.A."/>
            <person name="Stephan R."/>
        </authorList>
    </citation>
    <scope>NUCLEOTIDE SEQUENCE [LARGE SCALE GENOMIC DNA]</scope>
    <source>
        <strain evidence="4">ATC7-7</strain>
        <strain evidence="5 14">LSC1-58</strain>
    </source>
</reference>
<evidence type="ECO:0000313" key="13">
    <source>
        <dbReference type="Proteomes" id="UP000534332"/>
    </source>
</evidence>
<reference evidence="6" key="6">
    <citation type="submission" date="2023-10" db="EMBL/GenBank/DDBJ databases">
        <title>Draft Genome Sequence of a Shiga toxin-producing Escherichia coli strain from deer meat showing an IS-element integration in the B-subunit of the Shiga toxin Stx2b gene.</title>
        <authorList>
            <person name="Projahn M."/>
            <person name="Borowiak M."/>
        </authorList>
    </citation>
    <scope>NUCLEOTIDE SEQUENCE</scope>
    <source>
        <strain evidence="6">BfR-EC-18960</strain>
    </source>
</reference>
<accession>A0A085NX12</accession>
<evidence type="ECO:0000313" key="6">
    <source>
        <dbReference type="EMBL" id="MDW9350014.1"/>
    </source>
</evidence>
<evidence type="ECO:0000313" key="5">
    <source>
        <dbReference type="EMBL" id="MBL6237024.1"/>
    </source>
</evidence>
<reference evidence="8 10" key="1">
    <citation type="submission" date="2016-11" db="EMBL/GenBank/DDBJ databases">
        <title>Draft genome sequences of five Shigatoxin-producing Escherichia coli isolates harboring the new recently described Subtilase cytotoxin allelic variant subAB2-3.</title>
        <authorList>
            <person name="Tasara T."/>
            <person name="Fierz L."/>
            <person name="Klumpp J."/>
            <person name="Schmidt H."/>
            <person name="Stephan R."/>
        </authorList>
    </citation>
    <scope>NUCLEOTIDE SEQUENCE [LARGE SCALE GENOMIC DNA]</scope>
    <source>
        <strain evidence="8 10">453</strain>
    </source>
</reference>
<reference evidence="2 13" key="4">
    <citation type="submission" date="2020-02" db="EMBL/GenBank/DDBJ databases">
        <authorList>
            <person name="Ashton P.M."/>
            <person name="Dallman T."/>
            <person name="Nair S."/>
            <person name="De Pinna E."/>
            <person name="Peters T."/>
            <person name="Grant K."/>
        </authorList>
    </citation>
    <scope>NUCLEOTIDE SEQUENCE</scope>
    <source>
        <strain evidence="2 13">188143</strain>
        <strain evidence="3">93335</strain>
    </source>
</reference>
<dbReference type="Proteomes" id="UP000534332">
    <property type="component" value="Unassembled WGS sequence"/>
</dbReference>
<name>A0A085NX12_ECOLX</name>
<evidence type="ECO:0000313" key="7">
    <source>
        <dbReference type="EMBL" id="MDW9351550.1"/>
    </source>
</evidence>
<dbReference type="Proteomes" id="UP000218543">
    <property type="component" value="Unassembled WGS sequence"/>
</dbReference>
<dbReference type="Proteomes" id="UP000655659">
    <property type="component" value="Unassembled WGS sequence"/>
</dbReference>
<organism evidence="9 11">
    <name type="scientific">Escherichia coli</name>
    <dbReference type="NCBI Taxonomy" id="562"/>
    <lineage>
        <taxon>Bacteria</taxon>
        <taxon>Pseudomonadati</taxon>
        <taxon>Pseudomonadota</taxon>
        <taxon>Gammaproteobacteria</taxon>
        <taxon>Enterobacterales</taxon>
        <taxon>Enterobacteriaceae</taxon>
        <taxon>Escherichia</taxon>
    </lineage>
</organism>
<evidence type="ECO:0000313" key="2">
    <source>
        <dbReference type="EMBL" id="EFG2163638.1"/>
    </source>
</evidence>
<evidence type="ECO:0000313" key="3">
    <source>
        <dbReference type="EMBL" id="EFJ6484678.1"/>
    </source>
</evidence>
<dbReference type="Proteomes" id="UP000615017">
    <property type="component" value="Unassembled WGS sequence"/>
</dbReference>
<dbReference type="Proteomes" id="UP000711811">
    <property type="component" value="Unassembled WGS sequence"/>
</dbReference>
<evidence type="ECO:0000313" key="12">
    <source>
        <dbReference type="Proteomes" id="UP000524010"/>
    </source>
</evidence>
<dbReference type="EMBL" id="MPGR01000001">
    <property type="protein sequence ID" value="OKB72457.1"/>
    <property type="molecule type" value="Genomic_DNA"/>
</dbReference>
<dbReference type="EMBL" id="JAETYU010000024">
    <property type="protein sequence ID" value="MBL6205111.1"/>
    <property type="molecule type" value="Genomic_DNA"/>
</dbReference>
<reference evidence="1 12" key="3">
    <citation type="submission" date="2020-02" db="EMBL/GenBank/DDBJ databases">
        <authorList>
            <consortium name="PulseNet: The National Subtyping Network for Foodborne Disease Surveillance"/>
            <person name="Tarr C.L."/>
            <person name="Trees E."/>
            <person name="Katz L.S."/>
            <person name="Carleton-Romer H.A."/>
            <person name="Stroika S."/>
            <person name="Kucerova Z."/>
            <person name="Roache K.F."/>
            <person name="Sabol A.L."/>
            <person name="Besser J."/>
            <person name="Gerner-Smidt P."/>
        </authorList>
    </citation>
    <scope>NUCLEOTIDE SEQUENCE [LARGE SCALE GENOMIC DNA]</scope>
    <source>
        <strain evidence="1 12">PNUSAE005278</strain>
    </source>
</reference>
<dbReference type="Proteomes" id="UP000186595">
    <property type="component" value="Unassembled WGS sequence"/>
</dbReference>
<dbReference type="EMBL" id="JAWPMK010000001">
    <property type="protein sequence ID" value="MDW9351550.1"/>
    <property type="molecule type" value="Genomic_DNA"/>
</dbReference>
<dbReference type="Proteomes" id="UP001271591">
    <property type="component" value="Unassembled WGS sequence"/>
</dbReference>
<dbReference type="Proteomes" id="UP000524010">
    <property type="component" value="Unassembled WGS sequence"/>
</dbReference>
<evidence type="ECO:0000313" key="1">
    <source>
        <dbReference type="EMBL" id="EFF8957139.1"/>
    </source>
</evidence>
<dbReference type="EMBL" id="MRVZ01000147">
    <property type="protein sequence ID" value="PAU11857.1"/>
    <property type="molecule type" value="Genomic_DNA"/>
</dbReference>
<dbReference type="RefSeq" id="WP_000340670.1">
    <property type="nucleotide sequence ID" value="NZ_BDLJ01000136.1"/>
</dbReference>
<proteinExistence type="predicted"/>
<comment type="caution">
    <text evidence="9">The sequence shown here is derived from an EMBL/GenBank/DDBJ whole genome shotgun (WGS) entry which is preliminary data.</text>
</comment>
<evidence type="ECO:0000313" key="8">
    <source>
        <dbReference type="EMBL" id="OKB72457.1"/>
    </source>
</evidence>
<dbReference type="EMBL" id="AATCLQ010000094">
    <property type="protein sequence ID" value="EFJ6484678.1"/>
    <property type="molecule type" value="Genomic_DNA"/>
</dbReference>